<dbReference type="SUPFAM" id="SSF52949">
    <property type="entry name" value="Macro domain-like"/>
    <property type="match status" value="1"/>
</dbReference>
<dbReference type="STRING" id="1454001.AW08_03047"/>
<dbReference type="EMBL" id="JFAX01000020">
    <property type="protein sequence ID" value="EXI65676.1"/>
    <property type="molecule type" value="Genomic_DNA"/>
</dbReference>
<dbReference type="Proteomes" id="UP000020218">
    <property type="component" value="Unassembled WGS sequence"/>
</dbReference>
<keyword evidence="3" id="KW-1185">Reference proteome</keyword>
<dbReference type="Gene3D" id="3.40.220.10">
    <property type="entry name" value="Leucine Aminopeptidase, subunit E, domain 1"/>
    <property type="match status" value="1"/>
</dbReference>
<accession>A0A011MSY0</accession>
<dbReference type="InterPro" id="IPR002589">
    <property type="entry name" value="Macro_dom"/>
</dbReference>
<protein>
    <recommendedName>
        <fullName evidence="1">Macro domain-containing protein</fullName>
    </recommendedName>
</protein>
<evidence type="ECO:0000313" key="3">
    <source>
        <dbReference type="Proteomes" id="UP000020218"/>
    </source>
</evidence>
<feature type="domain" description="Macro" evidence="1">
    <location>
        <begin position="183"/>
        <end position="407"/>
    </location>
</feature>
<evidence type="ECO:0000313" key="2">
    <source>
        <dbReference type="EMBL" id="EXI65676.1"/>
    </source>
</evidence>
<dbReference type="Gene3D" id="3.40.50.450">
    <property type="match status" value="1"/>
</dbReference>
<dbReference type="AlphaFoldDB" id="A0A011MSY0"/>
<evidence type="ECO:0000259" key="1">
    <source>
        <dbReference type="PROSITE" id="PS51154"/>
    </source>
</evidence>
<dbReference type="PATRIC" id="fig|1454001.3.peg.3092"/>
<dbReference type="PROSITE" id="PS51154">
    <property type="entry name" value="MACRO"/>
    <property type="match status" value="1"/>
</dbReference>
<name>A0A011MSY0_9PROT</name>
<dbReference type="InterPro" id="IPR043472">
    <property type="entry name" value="Macro_dom-like"/>
</dbReference>
<proteinExistence type="predicted"/>
<gene>
    <name evidence="2" type="ORF">AW08_03047</name>
</gene>
<reference evidence="2" key="1">
    <citation type="submission" date="2014-02" db="EMBL/GenBank/DDBJ databases">
        <title>Expanding our view of genomic diversity in Candidatus Accumulibacter clades.</title>
        <authorList>
            <person name="Skennerton C.T."/>
            <person name="Barr J.J."/>
            <person name="Slater F.R."/>
            <person name="Bond P.L."/>
            <person name="Tyson G.W."/>
        </authorList>
    </citation>
    <scope>NUCLEOTIDE SEQUENCE [LARGE SCALE GENOMIC DNA]</scope>
</reference>
<sequence>MPYEQRSEDTGRLCFVIMPFGEKDDHGKLIDFDAVYRQIIKPAVDSLAQERIRIRCLRCDEVEKAGLIHERMINFILDAEVAVVDISTANPNVYYELGVRHALRDRVTVLIRREGTRNPFNIAGMNTIDYDDSDTEKIAQAQSLIRSFIRNGLLSSTRDSLVHAAVPGLEVSSRLGAFAASRIHRHAPANAPGREIRLITGNLRHVNLGSGSADDQIDIWVSSENINMQMARVFDASVSALIRYLGARRDDVGDIVEDTIADELRARMRGRQQVNPGMVVSTGSGALAESHHVRRIFHVASVYGVIGGGYHPIAQVEQCVTAALVQADRESARLEKAGEAPYRSILFPLLATGSGSASLVDNARKQLEAARNYLEARAAATRLERVCFLAPTKRHLSALQVALAELGIAEVDTAAVAGAAGQEGPAGQSDRASAADCGHAGAPVHAVADGGR</sequence>
<comment type="caution">
    <text evidence="2">The sequence shown here is derived from an EMBL/GenBank/DDBJ whole genome shotgun (WGS) entry which is preliminary data.</text>
</comment>
<organism evidence="2 3">
    <name type="scientific">Candidatus Accumulibacter adjunctus</name>
    <dbReference type="NCBI Taxonomy" id="1454001"/>
    <lineage>
        <taxon>Bacteria</taxon>
        <taxon>Pseudomonadati</taxon>
        <taxon>Pseudomonadota</taxon>
        <taxon>Betaproteobacteria</taxon>
        <taxon>Candidatus Accumulibacter</taxon>
    </lineage>
</organism>